<feature type="domain" description="Endonuclease GajA/Old nuclease/RecF-like AAA" evidence="1">
    <location>
        <begin position="1"/>
        <end position="51"/>
    </location>
</feature>
<evidence type="ECO:0000313" key="4">
    <source>
        <dbReference type="EMBL" id="QGG95447.1"/>
    </source>
</evidence>
<protein>
    <submittedName>
        <fullName evidence="4">AAA family ATPase</fullName>
    </submittedName>
</protein>
<reference evidence="4 5" key="1">
    <citation type="submission" date="2019-11" db="EMBL/GenBank/DDBJ databases">
        <authorList>
            <person name="He Y."/>
        </authorList>
    </citation>
    <scope>NUCLEOTIDE SEQUENCE [LARGE SCALE GENOMIC DNA]</scope>
    <source>
        <strain evidence="4 5">SCSIO 58843</strain>
    </source>
</reference>
<dbReference type="Pfam" id="PF20469">
    <property type="entry name" value="OLD-like_TOPRIM"/>
    <property type="match status" value="1"/>
</dbReference>
<dbReference type="EMBL" id="CP045851">
    <property type="protein sequence ID" value="QGG95447.1"/>
    <property type="molecule type" value="Genomic_DNA"/>
</dbReference>
<dbReference type="SUPFAM" id="SSF52540">
    <property type="entry name" value="P-loop containing nucleoside triphosphate hydrolases"/>
    <property type="match status" value="1"/>
</dbReference>
<evidence type="ECO:0000259" key="3">
    <source>
        <dbReference type="Pfam" id="PF20469"/>
    </source>
</evidence>
<dbReference type="KEGG" id="atq:GH723_10245"/>
<dbReference type="PANTHER" id="PTHR43581:SF4">
    <property type="entry name" value="ATP_GTP PHOSPHATASE"/>
    <property type="match status" value="1"/>
</dbReference>
<gene>
    <name evidence="4" type="ORF">GH723_10245</name>
</gene>
<dbReference type="PANTHER" id="PTHR43581">
    <property type="entry name" value="ATP/GTP PHOSPHATASE"/>
    <property type="match status" value="1"/>
</dbReference>
<dbReference type="GO" id="GO:0005524">
    <property type="term" value="F:ATP binding"/>
    <property type="evidence" value="ECO:0007669"/>
    <property type="project" value="InterPro"/>
</dbReference>
<dbReference type="InterPro" id="IPR051396">
    <property type="entry name" value="Bact_Antivir_Def_Nuclease"/>
</dbReference>
<dbReference type="Pfam" id="PF13175">
    <property type="entry name" value="AAA_15"/>
    <property type="match status" value="1"/>
</dbReference>
<dbReference type="Proteomes" id="UP000334019">
    <property type="component" value="Chromosome"/>
</dbReference>
<proteinExistence type="predicted"/>
<dbReference type="GO" id="GO:0016887">
    <property type="term" value="F:ATP hydrolysis activity"/>
    <property type="evidence" value="ECO:0007669"/>
    <property type="project" value="InterPro"/>
</dbReference>
<dbReference type="InterPro" id="IPR041685">
    <property type="entry name" value="AAA_GajA/Old/RecF-like"/>
</dbReference>
<dbReference type="Pfam" id="PF13304">
    <property type="entry name" value="AAA_21"/>
    <property type="match status" value="1"/>
</dbReference>
<dbReference type="InterPro" id="IPR034139">
    <property type="entry name" value="TOPRIM_OLD"/>
</dbReference>
<organism evidence="4 5">
    <name type="scientific">Actinomarinicola tropica</name>
    <dbReference type="NCBI Taxonomy" id="2789776"/>
    <lineage>
        <taxon>Bacteria</taxon>
        <taxon>Bacillati</taxon>
        <taxon>Actinomycetota</taxon>
        <taxon>Acidimicrobiia</taxon>
        <taxon>Acidimicrobiales</taxon>
        <taxon>Iamiaceae</taxon>
        <taxon>Actinomarinicola</taxon>
    </lineage>
</organism>
<dbReference type="RefSeq" id="WP_153759554.1">
    <property type="nucleotide sequence ID" value="NZ_CP045851.1"/>
</dbReference>
<evidence type="ECO:0000313" key="5">
    <source>
        <dbReference type="Proteomes" id="UP000334019"/>
    </source>
</evidence>
<evidence type="ECO:0000259" key="1">
    <source>
        <dbReference type="Pfam" id="PF13175"/>
    </source>
</evidence>
<dbReference type="Gene3D" id="3.40.50.300">
    <property type="entry name" value="P-loop containing nucleotide triphosphate hydrolases"/>
    <property type="match status" value="2"/>
</dbReference>
<name>A0A5Q2RMY7_9ACTN</name>
<evidence type="ECO:0000259" key="2">
    <source>
        <dbReference type="Pfam" id="PF13304"/>
    </source>
</evidence>
<dbReference type="CDD" id="cd01026">
    <property type="entry name" value="TOPRIM_OLD"/>
    <property type="match status" value="1"/>
</dbReference>
<accession>A0A5Q2RMY7</accession>
<feature type="domain" description="ATPase AAA-type core" evidence="2">
    <location>
        <begin position="218"/>
        <end position="315"/>
    </location>
</feature>
<feature type="domain" description="OLD protein-like TOPRIM" evidence="3">
    <location>
        <begin position="360"/>
        <end position="423"/>
    </location>
</feature>
<dbReference type="InterPro" id="IPR027417">
    <property type="entry name" value="P-loop_NTPase"/>
</dbReference>
<dbReference type="AlphaFoldDB" id="A0A5Q2RMY7"/>
<sequence length="544" mass="57966">MRIKSIKVANHRAVPDLDIEVHNHLVLVGPNECGKTSLLGLLDAVLSGSQAQLYGSLDLEVLRDASLPAEVTVVFVEFSTDEQAAFADQILVPSDPEEDPTLTLRLVVRAEPGSEEVVIERGFLKPGLPLRATYEQLQWIGWAYLPAGRSPDRELGPNRRSAVRVLLGGIDLGDSEEEIRDAVTALHGVIDSADALGSLRGEIAQALAGLLPRSVAEEDVVLRLPNADEVDPLADVDLHLQDADGRKRSLRQQSDGVRAMSTVAVQLLTRGTASIIAVDEPEIHLHPRAQAQLARRLNGAAGQRVVATHSPAVLERFSPLDVVAFVPGRAPRQLESHPFADEPKLAEHWWTAATLEPVTSRAAILVEGIADRVLIEAVARACGYDLDRLGIFVMELGGSGAFGPSIRLFGTDGFGVPLAGLVDEAEAGDVASALGVAEADIASHRFQVARPDLEGECVAGLGVGDHLALLVESGHYEEEHVVKGCGASSASLIDPDDYLAWCGRKRNKVRVAVALAAALTEPAARSLRPLLQVIEDAVEAAQNA</sequence>
<keyword evidence="5" id="KW-1185">Reference proteome</keyword>
<dbReference type="InterPro" id="IPR003959">
    <property type="entry name" value="ATPase_AAA_core"/>
</dbReference>